<dbReference type="Proteomes" id="UP000800094">
    <property type="component" value="Unassembled WGS sequence"/>
</dbReference>
<dbReference type="InterPro" id="IPR036396">
    <property type="entry name" value="Cyt_P450_sf"/>
</dbReference>
<dbReference type="PANTHER" id="PTHR47582">
    <property type="entry name" value="P450, PUTATIVE (EUROFUNG)-RELATED"/>
    <property type="match status" value="1"/>
</dbReference>
<keyword evidence="7" id="KW-0472">Membrane</keyword>
<dbReference type="GO" id="GO:0016705">
    <property type="term" value="F:oxidoreductase activity, acting on paired donors, with incorporation or reduction of molecular oxygen"/>
    <property type="evidence" value="ECO:0007669"/>
    <property type="project" value="InterPro"/>
</dbReference>
<evidence type="ECO:0000256" key="3">
    <source>
        <dbReference type="ARBA" id="ARBA00022723"/>
    </source>
</evidence>
<dbReference type="EMBL" id="ML987199">
    <property type="protein sequence ID" value="KAF2246016.1"/>
    <property type="molecule type" value="Genomic_DNA"/>
</dbReference>
<feature type="binding site" description="axial binding residue" evidence="5">
    <location>
        <position position="443"/>
    </location>
    <ligand>
        <name>heme</name>
        <dbReference type="ChEBI" id="CHEBI:30413"/>
    </ligand>
    <ligandPart>
        <name>Fe</name>
        <dbReference type="ChEBI" id="CHEBI:18248"/>
    </ligandPart>
</feature>
<dbReference type="InterPro" id="IPR001128">
    <property type="entry name" value="Cyt_P450"/>
</dbReference>
<dbReference type="PROSITE" id="PS00086">
    <property type="entry name" value="CYTOCHROME_P450"/>
    <property type="match status" value="1"/>
</dbReference>
<dbReference type="AlphaFoldDB" id="A0A6A6I6Q9"/>
<keyword evidence="7" id="KW-0812">Transmembrane</keyword>
<keyword evidence="7" id="KW-1133">Transmembrane helix</keyword>
<keyword evidence="4 5" id="KW-0408">Iron</keyword>
<dbReference type="CDD" id="cd11040">
    <property type="entry name" value="CYP7_CYP8-like"/>
    <property type="match status" value="1"/>
</dbReference>
<gene>
    <name evidence="8" type="ORF">BU26DRAFT_461482</name>
</gene>
<evidence type="ECO:0000256" key="4">
    <source>
        <dbReference type="ARBA" id="ARBA00023004"/>
    </source>
</evidence>
<dbReference type="InterPro" id="IPR002403">
    <property type="entry name" value="Cyt_P450_E_grp-IV"/>
</dbReference>
<evidence type="ECO:0000313" key="8">
    <source>
        <dbReference type="EMBL" id="KAF2246016.1"/>
    </source>
</evidence>
<keyword evidence="3 5" id="KW-0479">Metal-binding</keyword>
<keyword evidence="6" id="KW-0503">Monooxygenase</keyword>
<evidence type="ECO:0000256" key="6">
    <source>
        <dbReference type="RuleBase" id="RU000461"/>
    </source>
</evidence>
<evidence type="ECO:0000256" key="2">
    <source>
        <dbReference type="ARBA" id="ARBA00010617"/>
    </source>
</evidence>
<organism evidence="8 9">
    <name type="scientific">Trematosphaeria pertusa</name>
    <dbReference type="NCBI Taxonomy" id="390896"/>
    <lineage>
        <taxon>Eukaryota</taxon>
        <taxon>Fungi</taxon>
        <taxon>Dikarya</taxon>
        <taxon>Ascomycota</taxon>
        <taxon>Pezizomycotina</taxon>
        <taxon>Dothideomycetes</taxon>
        <taxon>Pleosporomycetidae</taxon>
        <taxon>Pleosporales</taxon>
        <taxon>Massarineae</taxon>
        <taxon>Trematosphaeriaceae</taxon>
        <taxon>Trematosphaeria</taxon>
    </lineage>
</organism>
<comment type="similarity">
    <text evidence="2 6">Belongs to the cytochrome P450 family.</text>
</comment>
<dbReference type="Pfam" id="PF00067">
    <property type="entry name" value="p450"/>
    <property type="match status" value="1"/>
</dbReference>
<comment type="cofactor">
    <cofactor evidence="1 5">
        <name>heme</name>
        <dbReference type="ChEBI" id="CHEBI:30413"/>
    </cofactor>
</comment>
<dbReference type="GO" id="GO:0005506">
    <property type="term" value="F:iron ion binding"/>
    <property type="evidence" value="ECO:0007669"/>
    <property type="project" value="InterPro"/>
</dbReference>
<protein>
    <submittedName>
        <fullName evidence="8">Cytochrome P450</fullName>
    </submittedName>
</protein>
<name>A0A6A6I6Q9_9PLEO</name>
<dbReference type="InterPro" id="IPR017972">
    <property type="entry name" value="Cyt_P450_CS"/>
</dbReference>
<evidence type="ECO:0000313" key="9">
    <source>
        <dbReference type="Proteomes" id="UP000800094"/>
    </source>
</evidence>
<dbReference type="GO" id="GO:0020037">
    <property type="term" value="F:heme binding"/>
    <property type="evidence" value="ECO:0007669"/>
    <property type="project" value="InterPro"/>
</dbReference>
<evidence type="ECO:0000256" key="5">
    <source>
        <dbReference type="PIRSR" id="PIRSR602403-1"/>
    </source>
</evidence>
<keyword evidence="6" id="KW-0560">Oxidoreductase</keyword>
<accession>A0A6A6I6Q9</accession>
<dbReference type="PRINTS" id="PR00465">
    <property type="entry name" value="EP450IV"/>
</dbReference>
<dbReference type="InterPro" id="IPR053007">
    <property type="entry name" value="CYP450_monoxygenase_sec-met"/>
</dbReference>
<evidence type="ECO:0000256" key="7">
    <source>
        <dbReference type="SAM" id="Phobius"/>
    </source>
</evidence>
<dbReference type="OrthoDB" id="3366823at2759"/>
<dbReference type="PANTHER" id="PTHR47582:SF1">
    <property type="entry name" value="P450, PUTATIVE (EUROFUNG)-RELATED"/>
    <property type="match status" value="1"/>
</dbReference>
<dbReference type="RefSeq" id="XP_033681020.1">
    <property type="nucleotide sequence ID" value="XM_033825066.1"/>
</dbReference>
<dbReference type="Gene3D" id="1.10.630.10">
    <property type="entry name" value="Cytochrome P450"/>
    <property type="match status" value="1"/>
</dbReference>
<feature type="transmembrane region" description="Helical" evidence="7">
    <location>
        <begin position="6"/>
        <end position="25"/>
    </location>
</feature>
<dbReference type="GO" id="GO:0004497">
    <property type="term" value="F:monooxygenase activity"/>
    <property type="evidence" value="ECO:0007669"/>
    <property type="project" value="UniProtKB-KW"/>
</dbReference>
<dbReference type="SUPFAM" id="SSF48264">
    <property type="entry name" value="Cytochrome P450"/>
    <property type="match status" value="1"/>
</dbReference>
<evidence type="ECO:0000256" key="1">
    <source>
        <dbReference type="ARBA" id="ARBA00001971"/>
    </source>
</evidence>
<keyword evidence="5 6" id="KW-0349">Heme</keyword>
<dbReference type="GeneID" id="54578396"/>
<proteinExistence type="inferred from homology"/>
<sequence>MAISSGAVGALALAIAIGALISIVFRPKTDPREPPMFYPKVPFVGHIIGMLREGPLYLLRISSQSDAPIFTLPMLNSRTYVCKSPSYASLIQRASSTLDFDQLIVEVTPRMVGLSEHTKHLLQDPTAKAENRVRMVTKAHDIINPPLAPQRMDGIAAKQLHHFGDFINGIKDGQEVELFKFMTREITAASMYTFYGPENPMAVHPELIQAFWDWEGGIVAYMTGVFPSITARKSYLGLEKCVRGFIEYAEKGRYKDAYEILQNRKHLHEEHGVSLAEHARLELGLSFAFNSNASMTIFWVLNNIFSRPELLAEIREEIRANALEAPDTISFTKLKEACPLLNSVYRESMRLAAPLSTARFVLEDTVVGDTYLLRKNTVVQIAGGIIHNDASIWGPDVASFNPRRFYYSQNGSKTAPDGSVPEGKGSQVHAAAFRGFGGGVTLCPGRHFAQMEILTLTAVLAWGFDMLPPGGKSEVAWDPPRDDKRFPFAVVKPLRALNVRLKRRQGMEDVKWNWKV</sequence>
<reference evidence="8" key="1">
    <citation type="journal article" date="2020" name="Stud. Mycol.">
        <title>101 Dothideomycetes genomes: a test case for predicting lifestyles and emergence of pathogens.</title>
        <authorList>
            <person name="Haridas S."/>
            <person name="Albert R."/>
            <person name="Binder M."/>
            <person name="Bloem J."/>
            <person name="Labutti K."/>
            <person name="Salamov A."/>
            <person name="Andreopoulos B."/>
            <person name="Baker S."/>
            <person name="Barry K."/>
            <person name="Bills G."/>
            <person name="Bluhm B."/>
            <person name="Cannon C."/>
            <person name="Castanera R."/>
            <person name="Culley D."/>
            <person name="Daum C."/>
            <person name="Ezra D."/>
            <person name="Gonzalez J."/>
            <person name="Henrissat B."/>
            <person name="Kuo A."/>
            <person name="Liang C."/>
            <person name="Lipzen A."/>
            <person name="Lutzoni F."/>
            <person name="Magnuson J."/>
            <person name="Mondo S."/>
            <person name="Nolan M."/>
            <person name="Ohm R."/>
            <person name="Pangilinan J."/>
            <person name="Park H.-J."/>
            <person name="Ramirez L."/>
            <person name="Alfaro M."/>
            <person name="Sun H."/>
            <person name="Tritt A."/>
            <person name="Yoshinaga Y."/>
            <person name="Zwiers L.-H."/>
            <person name="Turgeon B."/>
            <person name="Goodwin S."/>
            <person name="Spatafora J."/>
            <person name="Crous P."/>
            <person name="Grigoriev I."/>
        </authorList>
    </citation>
    <scope>NUCLEOTIDE SEQUENCE</scope>
    <source>
        <strain evidence="8">CBS 122368</strain>
    </source>
</reference>
<keyword evidence="9" id="KW-1185">Reference proteome</keyword>